<evidence type="ECO:0000313" key="1">
    <source>
        <dbReference type="EMBL" id="MCP2727400.1"/>
    </source>
</evidence>
<accession>A0AAE3GMM2</accession>
<dbReference type="AlphaFoldDB" id="A0AAE3GMM2"/>
<keyword evidence="2" id="KW-1185">Reference proteome</keyword>
<reference evidence="1" key="1">
    <citation type="submission" date="2022-06" db="EMBL/GenBank/DDBJ databases">
        <title>New cyanobacteria of genus Symplocastrum in benthos of Lake Baikal.</title>
        <authorList>
            <person name="Sorokovikova E."/>
            <person name="Tikhonova I."/>
            <person name="Krasnopeev A."/>
            <person name="Evseev P."/>
            <person name="Gladkikh A."/>
            <person name="Belykh O."/>
        </authorList>
    </citation>
    <scope>NUCLEOTIDE SEQUENCE</scope>
    <source>
        <strain evidence="1">BBK-W-15</strain>
    </source>
</reference>
<sequence length="215" mass="25347">MNIFILFAGFLVLLYFLVIRSWQLTWGATKEEITQSLIGDEIVQKPHFVATRAVSIEAPPTEVWKWIIQIGSGRAGFYSIDLIDNANIPSARNILPKYQKIEKDYFIPFTPNQKNGMWVKDYREPEYILWWDSPRERLRQQKANGTWGWFLRQTEAGDTRLITRLRTKYNFSFPWIIYYIFYDLGDIIMMSKCMLGIKKRAETIHHKNVGGKVQT</sequence>
<evidence type="ECO:0000313" key="2">
    <source>
        <dbReference type="Proteomes" id="UP001204953"/>
    </source>
</evidence>
<gene>
    <name evidence="1" type="ORF">NJ959_02795</name>
</gene>
<dbReference type="Proteomes" id="UP001204953">
    <property type="component" value="Unassembled WGS sequence"/>
</dbReference>
<comment type="caution">
    <text evidence="1">The sequence shown here is derived from an EMBL/GenBank/DDBJ whole genome shotgun (WGS) entry which is preliminary data.</text>
</comment>
<name>A0AAE3GMM2_9CYAN</name>
<dbReference type="EMBL" id="JAMZMM010000013">
    <property type="protein sequence ID" value="MCP2727400.1"/>
    <property type="molecule type" value="Genomic_DNA"/>
</dbReference>
<dbReference type="RefSeq" id="WP_254010215.1">
    <property type="nucleotide sequence ID" value="NZ_JAMZMM010000013.1"/>
</dbReference>
<proteinExistence type="predicted"/>
<protein>
    <submittedName>
        <fullName evidence="1">Uncharacterized protein</fullName>
    </submittedName>
</protein>
<organism evidence="1 2">
    <name type="scientific">Limnofasciculus baicalensis BBK-W-15</name>
    <dbReference type="NCBI Taxonomy" id="2699891"/>
    <lineage>
        <taxon>Bacteria</taxon>
        <taxon>Bacillati</taxon>
        <taxon>Cyanobacteriota</taxon>
        <taxon>Cyanophyceae</taxon>
        <taxon>Coleofasciculales</taxon>
        <taxon>Coleofasciculaceae</taxon>
        <taxon>Limnofasciculus</taxon>
        <taxon>Limnofasciculus baicalensis</taxon>
    </lineage>
</organism>